<comment type="caution">
    <text evidence="1">The sequence shown here is derived from an EMBL/GenBank/DDBJ whole genome shotgun (WGS) entry which is preliminary data.</text>
</comment>
<name>A0ACB9LVM5_BAUVA</name>
<evidence type="ECO:0000313" key="1">
    <source>
        <dbReference type="EMBL" id="KAI4315014.1"/>
    </source>
</evidence>
<keyword evidence="2" id="KW-1185">Reference proteome</keyword>
<gene>
    <name evidence="1" type="ORF">L6164_027866</name>
</gene>
<organism evidence="1 2">
    <name type="scientific">Bauhinia variegata</name>
    <name type="common">Purple orchid tree</name>
    <name type="synonym">Phanera variegata</name>
    <dbReference type="NCBI Taxonomy" id="167791"/>
    <lineage>
        <taxon>Eukaryota</taxon>
        <taxon>Viridiplantae</taxon>
        <taxon>Streptophyta</taxon>
        <taxon>Embryophyta</taxon>
        <taxon>Tracheophyta</taxon>
        <taxon>Spermatophyta</taxon>
        <taxon>Magnoliopsida</taxon>
        <taxon>eudicotyledons</taxon>
        <taxon>Gunneridae</taxon>
        <taxon>Pentapetalae</taxon>
        <taxon>rosids</taxon>
        <taxon>fabids</taxon>
        <taxon>Fabales</taxon>
        <taxon>Fabaceae</taxon>
        <taxon>Cercidoideae</taxon>
        <taxon>Cercideae</taxon>
        <taxon>Bauhiniinae</taxon>
        <taxon>Bauhinia</taxon>
    </lineage>
</organism>
<evidence type="ECO:0000313" key="2">
    <source>
        <dbReference type="Proteomes" id="UP000828941"/>
    </source>
</evidence>
<sequence>MRLSALVLMVLMMLLVTRPGSVNCRVLASQVKVEKANPQPDKEPEILGSASVKREKANPADDISSRVLIENKFHTMASGPSRKGSGH</sequence>
<protein>
    <submittedName>
        <fullName evidence="1">Uncharacterized protein</fullName>
    </submittedName>
</protein>
<reference evidence="1 2" key="1">
    <citation type="journal article" date="2022" name="DNA Res.">
        <title>Chromosomal-level genome assembly of the orchid tree Bauhinia variegata (Leguminosae; Cercidoideae) supports the allotetraploid origin hypothesis of Bauhinia.</title>
        <authorList>
            <person name="Zhong Y."/>
            <person name="Chen Y."/>
            <person name="Zheng D."/>
            <person name="Pang J."/>
            <person name="Liu Y."/>
            <person name="Luo S."/>
            <person name="Meng S."/>
            <person name="Qian L."/>
            <person name="Wei D."/>
            <person name="Dai S."/>
            <person name="Zhou R."/>
        </authorList>
    </citation>
    <scope>NUCLEOTIDE SEQUENCE [LARGE SCALE GENOMIC DNA]</scope>
    <source>
        <strain evidence="1">BV-YZ2020</strain>
    </source>
</reference>
<dbReference type="EMBL" id="CM039436">
    <property type="protein sequence ID" value="KAI4315014.1"/>
    <property type="molecule type" value="Genomic_DNA"/>
</dbReference>
<dbReference type="Proteomes" id="UP000828941">
    <property type="component" value="Chromosome 11"/>
</dbReference>
<accession>A0ACB9LVM5</accession>
<proteinExistence type="predicted"/>